<dbReference type="InterPro" id="IPR017853">
    <property type="entry name" value="GH"/>
</dbReference>
<reference evidence="1 2" key="1">
    <citation type="journal article" date="2016" name="Nat. Commun.">
        <title>Thousands of microbial genomes shed light on interconnected biogeochemical processes in an aquifer system.</title>
        <authorList>
            <person name="Anantharaman K."/>
            <person name="Brown C.T."/>
            <person name="Hug L.A."/>
            <person name="Sharon I."/>
            <person name="Castelle C.J."/>
            <person name="Probst A.J."/>
            <person name="Thomas B.C."/>
            <person name="Singh A."/>
            <person name="Wilkins M.J."/>
            <person name="Karaoz U."/>
            <person name="Brodie E.L."/>
            <person name="Williams K.H."/>
            <person name="Hubbard S.S."/>
            <person name="Banfield J.F."/>
        </authorList>
    </citation>
    <scope>NUCLEOTIDE SEQUENCE [LARGE SCALE GENOMIC DNA]</scope>
</reference>
<dbReference type="AlphaFoldDB" id="A0A1F7J7U7"/>
<accession>A0A1F7J7U7</accession>
<name>A0A1F7J7U7_9BACT</name>
<dbReference type="SUPFAM" id="SSF51445">
    <property type="entry name" value="(Trans)glycosidases"/>
    <property type="match status" value="1"/>
</dbReference>
<dbReference type="EMBL" id="MGAR01000022">
    <property type="protein sequence ID" value="OGK51661.1"/>
    <property type="molecule type" value="Genomic_DNA"/>
</dbReference>
<protein>
    <submittedName>
        <fullName evidence="1">Uncharacterized protein</fullName>
    </submittedName>
</protein>
<evidence type="ECO:0000313" key="1">
    <source>
        <dbReference type="EMBL" id="OGK51661.1"/>
    </source>
</evidence>
<sequence length="562" mass="63691">MIRTFFIGLTVFLFCSNAVSGYKNTLPNNKFGIHLAQPQSEDIAKAAKLVNSQGGKWGYITLVMQEDDRDAGKWQEIFNKLRELKLIPIVRLATKPEGANWRRPEEKDADAWVIFLNSLNWVVENRYVVLFNEPNHASEWGGTVDAIDYAKVSKTLAQKLKKSNSDYVLMLGGLDASAPSNKPLYEDEAVFLTQIVTEITARDFNQLFDGLASHSYPNPGFLGSPWGSGRGSVRTYQWELELLRLLGVKELPVFISETGWNGRAIARELVADNFQAAFTNIWLPDDRVAAVTPFILNYQSEPFLQFSWLQPGGEGVYPEYERVEGMSKLAGNPIIREKGSIAFDLPHELVAESSYHLFFRLANVGQAIWSHDDGYRVALEGIDESNSLVSYLPTIKPLQQQESDFFFQTSTKTGSKKVKFILYKDDQPIIESRQWQFQVVPLPALQIQTKLFPKIKSTGDNFQIQIYNNKEELIYQEENVVLKNGRGILPSVRNVALNQSYRVVLLKEKYLPTQIFISFQKGENIAKFRAMLPFDPDGDGTFKLADLAYLLKNLSLLSLFLP</sequence>
<proteinExistence type="predicted"/>
<evidence type="ECO:0000313" key="2">
    <source>
        <dbReference type="Proteomes" id="UP000176480"/>
    </source>
</evidence>
<gene>
    <name evidence="1" type="ORF">A2966_05035</name>
</gene>
<dbReference type="Gene3D" id="3.20.20.80">
    <property type="entry name" value="Glycosidases"/>
    <property type="match status" value="1"/>
</dbReference>
<dbReference type="Proteomes" id="UP000176480">
    <property type="component" value="Unassembled WGS sequence"/>
</dbReference>
<comment type="caution">
    <text evidence="1">The sequence shown here is derived from an EMBL/GenBank/DDBJ whole genome shotgun (WGS) entry which is preliminary data.</text>
</comment>
<organism evidence="1 2">
    <name type="scientific">Candidatus Roizmanbacteria bacterium RIFCSPLOWO2_01_FULL_41_22</name>
    <dbReference type="NCBI Taxonomy" id="1802067"/>
    <lineage>
        <taxon>Bacteria</taxon>
        <taxon>Candidatus Roizmaniibacteriota</taxon>
    </lineage>
</organism>